<organism evidence="2 3">
    <name type="scientific">Flavobacterium beibuense F44-8</name>
    <dbReference type="NCBI Taxonomy" id="1406840"/>
    <lineage>
        <taxon>Bacteria</taxon>
        <taxon>Pseudomonadati</taxon>
        <taxon>Bacteroidota</taxon>
        <taxon>Flavobacteriia</taxon>
        <taxon>Flavobacteriales</taxon>
        <taxon>Flavobacteriaceae</taxon>
        <taxon>Flavobacterium</taxon>
    </lineage>
</organism>
<dbReference type="InterPro" id="IPR036291">
    <property type="entry name" value="NAD(P)-bd_dom_sf"/>
</dbReference>
<protein>
    <submittedName>
        <fullName evidence="2">NAD-dependent epimerase</fullName>
    </submittedName>
</protein>
<dbReference type="AlphaFoldDB" id="A0A0A2LKV0"/>
<feature type="domain" description="NAD-dependent epimerase/dehydratase" evidence="1">
    <location>
        <begin position="2"/>
        <end position="235"/>
    </location>
</feature>
<dbReference type="GO" id="GO:0004029">
    <property type="term" value="F:aldehyde dehydrogenase (NAD+) activity"/>
    <property type="evidence" value="ECO:0007669"/>
    <property type="project" value="TreeGrafter"/>
</dbReference>
<dbReference type="PANTHER" id="PTHR48079:SF6">
    <property type="entry name" value="NAD(P)-BINDING DOMAIN-CONTAINING PROTEIN-RELATED"/>
    <property type="match status" value="1"/>
</dbReference>
<dbReference type="RefSeq" id="WP_035134463.1">
    <property type="nucleotide sequence ID" value="NZ_JRLV01000014.1"/>
</dbReference>
<dbReference type="GO" id="GO:0005737">
    <property type="term" value="C:cytoplasm"/>
    <property type="evidence" value="ECO:0007669"/>
    <property type="project" value="TreeGrafter"/>
</dbReference>
<dbReference type="InterPro" id="IPR051783">
    <property type="entry name" value="NAD(P)-dependent_oxidoreduct"/>
</dbReference>
<evidence type="ECO:0000259" key="1">
    <source>
        <dbReference type="Pfam" id="PF01370"/>
    </source>
</evidence>
<evidence type="ECO:0000313" key="3">
    <source>
        <dbReference type="Proteomes" id="UP000030129"/>
    </source>
</evidence>
<sequence length="335" mass="38017">MILVTGGTGLVGAHLLLRLAEGETPVRALYRNADTTRKTKHLFSHYGKQNLFEKIEWLEGDILETPSLELALAGVEKVYHCAASISFDPADEKLLRKVNIEGTANVVNCCLALGVRKLCHVSSVAALGDLKYNETVITEETEWNPEKFHADYAISKHGAETEVWRGWQEGLEVAIVNPGLIFGYGFWNQGSGEIFKAVHKGQYFYTKGTCGAVAVEDVVEIMIQLMESNISGERYTVVAENITYENIFNAIADGMHKKPPFIYATPFMTDMAYRLDWFFSKLLFRKRHFTKSMSKSAHKHQNFDNSKIREALNYNFRDIKSYLTKIGEKYRNNHQ</sequence>
<dbReference type="EMBL" id="JRLV01000014">
    <property type="protein sequence ID" value="KGO79906.1"/>
    <property type="molecule type" value="Genomic_DNA"/>
</dbReference>
<dbReference type="STRING" id="1406840.Q763_11925"/>
<keyword evidence="3" id="KW-1185">Reference proteome</keyword>
<evidence type="ECO:0000313" key="2">
    <source>
        <dbReference type="EMBL" id="KGO79906.1"/>
    </source>
</evidence>
<dbReference type="eggNOG" id="COG0451">
    <property type="taxonomic scope" value="Bacteria"/>
</dbReference>
<dbReference type="SUPFAM" id="SSF51735">
    <property type="entry name" value="NAD(P)-binding Rossmann-fold domains"/>
    <property type="match status" value="1"/>
</dbReference>
<dbReference type="Pfam" id="PF01370">
    <property type="entry name" value="Epimerase"/>
    <property type="match status" value="1"/>
</dbReference>
<dbReference type="PANTHER" id="PTHR48079">
    <property type="entry name" value="PROTEIN YEEZ"/>
    <property type="match status" value="1"/>
</dbReference>
<dbReference type="Proteomes" id="UP000030129">
    <property type="component" value="Unassembled WGS sequence"/>
</dbReference>
<proteinExistence type="predicted"/>
<accession>A0A0A2LKV0</accession>
<dbReference type="Gene3D" id="3.40.50.720">
    <property type="entry name" value="NAD(P)-binding Rossmann-like Domain"/>
    <property type="match status" value="1"/>
</dbReference>
<gene>
    <name evidence="2" type="ORF">Q763_11925</name>
</gene>
<comment type="caution">
    <text evidence="2">The sequence shown here is derived from an EMBL/GenBank/DDBJ whole genome shotgun (WGS) entry which is preliminary data.</text>
</comment>
<name>A0A0A2LKV0_9FLAO</name>
<reference evidence="2 3" key="1">
    <citation type="submission" date="2013-09" db="EMBL/GenBank/DDBJ databases">
        <authorList>
            <person name="Zeng Z."/>
            <person name="Chen C."/>
        </authorList>
    </citation>
    <scope>NUCLEOTIDE SEQUENCE [LARGE SCALE GENOMIC DNA]</scope>
    <source>
        <strain evidence="2 3">F44-8</strain>
    </source>
</reference>
<dbReference type="InterPro" id="IPR001509">
    <property type="entry name" value="Epimerase_deHydtase"/>
</dbReference>